<feature type="signal peptide" evidence="1">
    <location>
        <begin position="1"/>
        <end position="19"/>
    </location>
</feature>
<dbReference type="NCBIfam" id="TIGR01445">
    <property type="entry name" value="intein_Nterm"/>
    <property type="match status" value="1"/>
</dbReference>
<feature type="domain" description="Hint" evidence="2">
    <location>
        <begin position="1101"/>
        <end position="1194"/>
    </location>
</feature>
<dbReference type="Gene3D" id="2.180.10.10">
    <property type="entry name" value="RHS repeat-associated core"/>
    <property type="match status" value="1"/>
</dbReference>
<dbReference type="RefSeq" id="WP_259828811.1">
    <property type="nucleotide sequence ID" value="NZ_JANZQH010000003.1"/>
</dbReference>
<keyword evidence="1" id="KW-0732">Signal</keyword>
<evidence type="ECO:0000256" key="1">
    <source>
        <dbReference type="SAM" id="SignalP"/>
    </source>
</evidence>
<dbReference type="NCBIfam" id="TIGR01443">
    <property type="entry name" value="intein_Cterm"/>
    <property type="match status" value="1"/>
</dbReference>
<dbReference type="InterPro" id="IPR036844">
    <property type="entry name" value="Hint_dom_sf"/>
</dbReference>
<dbReference type="InterPro" id="IPR022385">
    <property type="entry name" value="Rhs_assc_core"/>
</dbReference>
<accession>A0ABT2IHE6</accession>
<dbReference type="SUPFAM" id="SSF51294">
    <property type="entry name" value="Hedgehog/intein (Hint) domain"/>
    <property type="match status" value="1"/>
</dbReference>
<dbReference type="PANTHER" id="PTHR32305:SF15">
    <property type="entry name" value="PROTEIN RHSA-RELATED"/>
    <property type="match status" value="1"/>
</dbReference>
<dbReference type="InterPro" id="IPR003587">
    <property type="entry name" value="Hint_dom_N"/>
</dbReference>
<keyword evidence="4" id="KW-1185">Reference proteome</keyword>
<dbReference type="CDD" id="cd00081">
    <property type="entry name" value="Hint"/>
    <property type="match status" value="1"/>
</dbReference>
<organism evidence="3 4">
    <name type="scientific">Chryseobacterium pyrolae</name>
    <dbReference type="NCBI Taxonomy" id="2987481"/>
    <lineage>
        <taxon>Bacteria</taxon>
        <taxon>Pseudomonadati</taxon>
        <taxon>Bacteroidota</taxon>
        <taxon>Flavobacteriia</taxon>
        <taxon>Flavobacteriales</taxon>
        <taxon>Weeksellaceae</taxon>
        <taxon>Chryseobacterium group</taxon>
        <taxon>Chryseobacterium</taxon>
    </lineage>
</organism>
<evidence type="ECO:0000259" key="2">
    <source>
        <dbReference type="SMART" id="SM00306"/>
    </source>
</evidence>
<sequence>MKKILFIGGFLMTFGQIFAQSISPSNTKNYIYTKDCLDADCIKKAETVQYFDGLGRPKQIVGVKASPTQKDVVGHIEYDADGRLSKSYLPVPQAGTQNGAIYENPLINATNPEIYGTEKIYSKQVLENLPLARVKETFNVGNAWSDKPITYSYKTNTSATEVKKYGITTTWVENRTDSQLSFSAYYPVNSLMKTSATDEDGNTTTEYKNGKGQPVLIRQNDGTHNLDTYYVYNEYNQLAFVIPPLASALTAIDETKRNSLCYQYRYDEFGRLVEKRIPGKGWEYLVYDKQDRVILTQDAMLGTTTNNFAKKGWMFTKYDKFGRVVYTGFFANTASRLAMQTALNNMYVNAGNNEERNTVPFTLNGMDVYYTKNAFPTGSMTILSVNYYDTYPSLPSGINIPTQVLGRDVLTQDAQNSSISTKTLPTASYVKNIENDDWTQMFSFYDNKGRAIGVYSINHLGGYTKTETEVDFMGITQRSVTKHKRVSADAERVISETFEYDSQDRLLTHKHQVDGNPVEILSQNTYNELSQVKNKKVGGTSAVNPLQDINYIYNIRGWMTKINDPKNLNGKLFGYEIKYNQVEGLQTPNAEYTDLQVKPRYNGNIAEVDWKTGTTPNDNLRRYGYVYDRANRLSAGFYQRDDNPSAQEYYEKMDYDFNGNITHLKRTAAKGSETVAAAIDNLTYDYAGNRLNSVTDSSTNYSGYPDTSGTAISYDDNGNMKNHVDKGILQADYNFLNLPQYIKFDKTYNVRNLITGKVDIRSVKANYLYRADGSKLRKVYTYGEGATFFSPEITVVTDYLDGFQYETEQNVSTLKFVPTAEGYYNFENNKYIYSYTDHLGNVRLSYCRNTNGSAEVLEENNYYPFGMKHEGYNLLAGNPSNKYGYNGHELQKETGWNDFGFRQYMSDIGRFGVVDPLADTTLQPYSFASNNPILFIDFLGLKSTPPTDSNGYSIGQVWTDGEGWWQRVEGGWKNTKNDELAVDEIIVGSGGGSGSGFSLAGIISSAIISMGDSVNSMLTSAFFGLSSSQSIGNYQQNLSNFQIAVNNSKAAKSTEEAEQFLFLELPASFMGGELLSVGWRAAGMSRFICKPLGNLSRGLIKLCFTEGTLVATEKGSKKIEDIKEGDLVWSYNEGTGKKELKKVVELSRNTSSSLVKISVNGTEITCTPEHPFYVNGSWIEAKDLTKGMLLTTLEGKTFPVESIKFLDEKVKVYNFEVEGNHNYYVSEKGILVHNDCLDWLSKARSLSVIRNGCEVVADRAVGALGKGAEYLQITPKFGFELGDVMGQNSGWRWHVTAIKDGRVFDRLTGKAGMMLDDYIKLFDFNESINFEVTATRTLK</sequence>
<dbReference type="EMBL" id="JANZQH010000003">
    <property type="protein sequence ID" value="MCT2407677.1"/>
    <property type="molecule type" value="Genomic_DNA"/>
</dbReference>
<dbReference type="Proteomes" id="UP001142057">
    <property type="component" value="Unassembled WGS sequence"/>
</dbReference>
<dbReference type="InterPro" id="IPR030934">
    <property type="entry name" value="Intein_C"/>
</dbReference>
<dbReference type="Pfam" id="PF07591">
    <property type="entry name" value="PT-HINT"/>
    <property type="match status" value="1"/>
</dbReference>
<dbReference type="Gene3D" id="2.170.16.10">
    <property type="entry name" value="Hedgehog/Intein (Hint) domain"/>
    <property type="match status" value="1"/>
</dbReference>
<name>A0ABT2IHE6_9FLAO</name>
<evidence type="ECO:0000313" key="4">
    <source>
        <dbReference type="Proteomes" id="UP001142057"/>
    </source>
</evidence>
<feature type="chain" id="PRO_5046428606" evidence="1">
    <location>
        <begin position="20"/>
        <end position="1339"/>
    </location>
</feature>
<comment type="caution">
    <text evidence="3">The sequence shown here is derived from an EMBL/GenBank/DDBJ whole genome shotgun (WGS) entry which is preliminary data.</text>
</comment>
<dbReference type="Pfam" id="PF20041">
    <property type="entry name" value="DUF6443"/>
    <property type="match status" value="1"/>
</dbReference>
<protein>
    <submittedName>
        <fullName evidence="3">Polymorphic toxin-type HINT domain-containing protein</fullName>
    </submittedName>
</protein>
<dbReference type="PROSITE" id="PS50817">
    <property type="entry name" value="INTEIN_N_TER"/>
    <property type="match status" value="1"/>
</dbReference>
<dbReference type="PROSITE" id="PS50818">
    <property type="entry name" value="INTEIN_C_TER"/>
    <property type="match status" value="1"/>
</dbReference>
<dbReference type="InterPro" id="IPR050708">
    <property type="entry name" value="T6SS_VgrG/RHS"/>
</dbReference>
<gene>
    <name evidence="3" type="ORF">NZD88_09025</name>
</gene>
<dbReference type="InterPro" id="IPR045619">
    <property type="entry name" value="DUF6443"/>
</dbReference>
<reference evidence="3" key="1">
    <citation type="submission" date="2022-08" db="EMBL/GenBank/DDBJ databases">
        <title>Chryseobacterium antibioticum,isolated from the rhizosphere soil of Pyrola in Tibet.</title>
        <authorList>
            <person name="Kan Y."/>
        </authorList>
    </citation>
    <scope>NUCLEOTIDE SEQUENCE</scope>
    <source>
        <strain evidence="3">Pc2-12</strain>
    </source>
</reference>
<dbReference type="NCBIfam" id="TIGR03696">
    <property type="entry name" value="Rhs_assc_core"/>
    <property type="match status" value="1"/>
</dbReference>
<proteinExistence type="predicted"/>
<dbReference type="InterPro" id="IPR006141">
    <property type="entry name" value="Intein_N"/>
</dbReference>
<evidence type="ECO:0000313" key="3">
    <source>
        <dbReference type="EMBL" id="MCT2407677.1"/>
    </source>
</evidence>
<dbReference type="PANTHER" id="PTHR32305">
    <property type="match status" value="1"/>
</dbReference>
<dbReference type="SMART" id="SM00306">
    <property type="entry name" value="HintN"/>
    <property type="match status" value="1"/>
</dbReference>